<dbReference type="Proteomes" id="UP000184384">
    <property type="component" value="Unassembled WGS sequence"/>
</dbReference>
<dbReference type="STRING" id="280093.SAMN05443373_11085"/>
<reference evidence="3" key="1">
    <citation type="submission" date="2016-11" db="EMBL/GenBank/DDBJ databases">
        <authorList>
            <person name="Jaros S."/>
            <person name="Januszkiewicz K."/>
            <person name="Wedrychowicz H."/>
        </authorList>
    </citation>
    <scope>NUCLEOTIDE SEQUENCE [LARGE SCALE GENOMIC DNA]</scope>
    <source>
        <strain evidence="3">DSM 19729</strain>
    </source>
</reference>
<keyword evidence="1" id="KW-0472">Membrane</keyword>
<evidence type="ECO:0000313" key="5">
    <source>
        <dbReference type="Proteomes" id="UP000237771"/>
    </source>
</evidence>
<evidence type="ECO:0000313" key="2">
    <source>
        <dbReference type="EMBL" id="PRZ22789.1"/>
    </source>
</evidence>
<name>A0A1M5RQI9_9FLAO</name>
<dbReference type="EMBL" id="FQWO01000010">
    <property type="protein sequence ID" value="SHH28450.1"/>
    <property type="molecule type" value="Genomic_DNA"/>
</dbReference>
<keyword evidence="5" id="KW-1185">Reference proteome</keyword>
<evidence type="ECO:0000256" key="1">
    <source>
        <dbReference type="SAM" id="Phobius"/>
    </source>
</evidence>
<dbReference type="Proteomes" id="UP000237771">
    <property type="component" value="Unassembled WGS sequence"/>
</dbReference>
<reference evidence="4" key="2">
    <citation type="submission" date="2016-11" db="EMBL/GenBank/DDBJ databases">
        <authorList>
            <person name="Varghese N."/>
            <person name="Submissions S."/>
        </authorList>
    </citation>
    <scope>NUCLEOTIDE SEQUENCE [LARGE SCALE GENOMIC DNA]</scope>
    <source>
        <strain evidence="4">DSM 19729</strain>
    </source>
</reference>
<sequence length="162" mass="18866">MFRNILWNDYIIVVVFLMVCWYVFVGLRYYLDEIKDVVGGKKKLQGWEKNEELKVEPEADLRIQDSLEGSSSEMYPEESNTIFHEVEALIKQLKSVLNVAAQKEPSKQELEEELRLILIEYPLLSNSPYHSAVTELIVSECEKYGLPVLIQQEVAALWNKRN</sequence>
<protein>
    <submittedName>
        <fullName evidence="3">Uncharacterized protein</fullName>
    </submittedName>
</protein>
<dbReference type="RefSeq" id="WP_072945006.1">
    <property type="nucleotide sequence ID" value="NZ_FQWO01000010.1"/>
</dbReference>
<evidence type="ECO:0000313" key="4">
    <source>
        <dbReference type="Proteomes" id="UP000184384"/>
    </source>
</evidence>
<organism evidence="3 4">
    <name type="scientific">Flavobacterium granuli</name>
    <dbReference type="NCBI Taxonomy" id="280093"/>
    <lineage>
        <taxon>Bacteria</taxon>
        <taxon>Pseudomonadati</taxon>
        <taxon>Bacteroidota</taxon>
        <taxon>Flavobacteriia</taxon>
        <taxon>Flavobacteriales</taxon>
        <taxon>Flavobacteriaceae</taxon>
        <taxon>Flavobacterium</taxon>
    </lineage>
</organism>
<keyword evidence="1" id="KW-0812">Transmembrane</keyword>
<gene>
    <name evidence="2" type="ORF">BC624_10637</name>
    <name evidence="3" type="ORF">SAMN05443373_11085</name>
</gene>
<keyword evidence="1" id="KW-1133">Transmembrane helix</keyword>
<reference evidence="2 5" key="3">
    <citation type="submission" date="2018-03" db="EMBL/GenBank/DDBJ databases">
        <title>Genomic Encyclopedia of Archaeal and Bacterial Type Strains, Phase II (KMG-II): from individual species to whole genera.</title>
        <authorList>
            <person name="Goeker M."/>
        </authorList>
    </citation>
    <scope>NUCLEOTIDE SEQUENCE [LARGE SCALE GENOMIC DNA]</scope>
    <source>
        <strain evidence="2 5">DSM 17797</strain>
    </source>
</reference>
<evidence type="ECO:0000313" key="3">
    <source>
        <dbReference type="EMBL" id="SHH28450.1"/>
    </source>
</evidence>
<dbReference type="EMBL" id="PVUB01000006">
    <property type="protein sequence ID" value="PRZ22789.1"/>
    <property type="molecule type" value="Genomic_DNA"/>
</dbReference>
<feature type="transmembrane region" description="Helical" evidence="1">
    <location>
        <begin position="12"/>
        <end position="31"/>
    </location>
</feature>
<accession>A0A1M5RQI9</accession>
<dbReference type="OrthoDB" id="800022at2"/>
<dbReference type="AlphaFoldDB" id="A0A1M5RQI9"/>
<proteinExistence type="predicted"/>